<dbReference type="AlphaFoldDB" id="A0AAN7G1V7"/>
<dbReference type="PANTHER" id="PTHR47718:SF2">
    <property type="entry name" value="PROTEIN FAR1-RELATED SEQUENCE 5-LIKE"/>
    <property type="match status" value="1"/>
</dbReference>
<evidence type="ECO:0000313" key="4">
    <source>
        <dbReference type="Proteomes" id="UP001324115"/>
    </source>
</evidence>
<name>A0AAN7G1V7_QUERU</name>
<evidence type="ECO:0000259" key="2">
    <source>
        <dbReference type="Pfam" id="PF10551"/>
    </source>
</evidence>
<dbReference type="EMBL" id="JAXUIC010000002">
    <property type="protein sequence ID" value="KAK4600529.1"/>
    <property type="molecule type" value="Genomic_DNA"/>
</dbReference>
<accession>A0AAN7G1V7</accession>
<protein>
    <recommendedName>
        <fullName evidence="5">Protein FAR1-RELATED SEQUENCE</fullName>
    </recommendedName>
</protein>
<reference evidence="3 4" key="1">
    <citation type="journal article" date="2023" name="G3 (Bethesda)">
        <title>A haplotype-resolved chromosome-scale genome for Quercus rubra L. provides insights into the genetics of adaptive traits for red oak species.</title>
        <authorList>
            <person name="Kapoor B."/>
            <person name="Jenkins J."/>
            <person name="Schmutz J."/>
            <person name="Zhebentyayeva T."/>
            <person name="Kuelheim C."/>
            <person name="Coggeshall M."/>
            <person name="Heim C."/>
            <person name="Lasky J.R."/>
            <person name="Leites L."/>
            <person name="Islam-Faridi N."/>
            <person name="Romero-Severson J."/>
            <person name="DeLeo V.L."/>
            <person name="Lucas S.M."/>
            <person name="Lazic D."/>
            <person name="Gailing O."/>
            <person name="Carlson J."/>
            <person name="Staton M."/>
        </authorList>
    </citation>
    <scope>NUCLEOTIDE SEQUENCE [LARGE SCALE GENOMIC DNA]</scope>
    <source>
        <strain evidence="3">Pseudo-F2</strain>
    </source>
</reference>
<sequence length="391" mass="45597">MMDPPSSISSNCPWMTIESPMEARMMDISCQNKDTMNDWILKVGMEFDTLEAAWMFWKNYGRQMGFSVQKHYTNKSKIDGEITSRRFLCSKGGTHKPDKRDHLTSQPQQETRTNCLVRLGVSLVCETGKYKVYDFVSEHNHLLHLVATTFMMRSKRKMFDVQAFAIDLAYASRIKPKEIHELMSREAGGRANLGYIGIDQKNYLRTRRQRSLIYGEAGSLLREMVIFGAALLYNETTESFKWLFESFLKAHGGRKPKSIFTNQDFAIAKALAEVMSETWHGLCTWHIMQNGIKKLGNLMKDGSLFLRDFKDCMYKYDNESEFKEAWNKMIQTYTIKDLSWLNGIYKLKEKWANCYMKRVVTLGMRSTQLSESLNRDLKDYLKSDLNMDDFF</sequence>
<evidence type="ECO:0000313" key="3">
    <source>
        <dbReference type="EMBL" id="KAK4600529.1"/>
    </source>
</evidence>
<dbReference type="PANTHER" id="PTHR47718">
    <property type="entry name" value="OS01G0519700 PROTEIN"/>
    <property type="match status" value="1"/>
</dbReference>
<dbReference type="Pfam" id="PF10551">
    <property type="entry name" value="MULE"/>
    <property type="match status" value="1"/>
</dbReference>
<evidence type="ECO:0008006" key="5">
    <source>
        <dbReference type="Google" id="ProtNLM"/>
    </source>
</evidence>
<gene>
    <name evidence="3" type="ORF">RGQ29_010252</name>
</gene>
<feature type="domain" description="FAR1" evidence="1">
    <location>
        <begin position="56"/>
        <end position="143"/>
    </location>
</feature>
<dbReference type="Pfam" id="PF03101">
    <property type="entry name" value="FAR1"/>
    <property type="match status" value="1"/>
</dbReference>
<organism evidence="3 4">
    <name type="scientific">Quercus rubra</name>
    <name type="common">Northern red oak</name>
    <name type="synonym">Quercus borealis</name>
    <dbReference type="NCBI Taxonomy" id="3512"/>
    <lineage>
        <taxon>Eukaryota</taxon>
        <taxon>Viridiplantae</taxon>
        <taxon>Streptophyta</taxon>
        <taxon>Embryophyta</taxon>
        <taxon>Tracheophyta</taxon>
        <taxon>Spermatophyta</taxon>
        <taxon>Magnoliopsida</taxon>
        <taxon>eudicotyledons</taxon>
        <taxon>Gunneridae</taxon>
        <taxon>Pentapetalae</taxon>
        <taxon>rosids</taxon>
        <taxon>fabids</taxon>
        <taxon>Fagales</taxon>
        <taxon>Fagaceae</taxon>
        <taxon>Quercus</taxon>
    </lineage>
</organism>
<keyword evidence="4" id="KW-1185">Reference proteome</keyword>
<evidence type="ECO:0000259" key="1">
    <source>
        <dbReference type="Pfam" id="PF03101"/>
    </source>
</evidence>
<dbReference type="InterPro" id="IPR004330">
    <property type="entry name" value="FAR1_DNA_bnd_dom"/>
</dbReference>
<dbReference type="Proteomes" id="UP001324115">
    <property type="component" value="Unassembled WGS sequence"/>
</dbReference>
<dbReference type="InterPro" id="IPR018289">
    <property type="entry name" value="MULE_transposase_dom"/>
</dbReference>
<comment type="caution">
    <text evidence="3">The sequence shown here is derived from an EMBL/GenBank/DDBJ whole genome shotgun (WGS) entry which is preliminary data.</text>
</comment>
<feature type="domain" description="MULE transposase" evidence="2">
    <location>
        <begin position="222"/>
        <end position="290"/>
    </location>
</feature>
<proteinExistence type="predicted"/>